<dbReference type="GO" id="GO:0016776">
    <property type="term" value="F:phosphotransferase activity, phosphate group as acceptor"/>
    <property type="evidence" value="ECO:0007669"/>
    <property type="project" value="TreeGrafter"/>
</dbReference>
<keyword evidence="7 8" id="KW-0472">Membrane</keyword>
<evidence type="ECO:0000256" key="8">
    <source>
        <dbReference type="SAM" id="Phobius"/>
    </source>
</evidence>
<keyword evidence="6 8" id="KW-1133">Transmembrane helix</keyword>
<dbReference type="InterPro" id="IPR017850">
    <property type="entry name" value="Alkaline_phosphatase_core_sf"/>
</dbReference>
<feature type="transmembrane region" description="Helical" evidence="8">
    <location>
        <begin position="138"/>
        <end position="163"/>
    </location>
</feature>
<evidence type="ECO:0000256" key="5">
    <source>
        <dbReference type="ARBA" id="ARBA00022692"/>
    </source>
</evidence>
<gene>
    <name evidence="11" type="ORF">GFK26_03460</name>
</gene>
<sequence>MISTMPNLPPRQPSSADAPLTSLRVTNVPLSATWASVGTASWIVGVDNLSFWRTFALAQDGLSATTAASTVGLGIFLVLLFAAVLRPFVVGRAGIFLLCTLLVTSASVSHYLDAWGVLFDKGLVRNMIETDSREVRELLSFPAFVDVLWRGIFPAALLWFIGIRNDGWKQSAVQMTLLGVVAASVASALLATSYGTLASTFRNHRELRFQLVPTNYINAVYGYIKGEDTTPTALLQVAPDARRTETLSGRPLVLVLIVGETARAANFSLGGYARQTNTALVNRDILYFQNVVSCGTDTATSLPCMFSGLGAEAFSVQKARERENVLDVLLRTGVSVQWLDNNSGCKGVCARVPTRQMPTSGIDGLCGEDACLDEILTQSLEERLSEVKQDTAIVLHQMGSHGPAYYRRYPAPGKFQPTCDTNRIQSCDRQALVNTYDNTIEYASQNIARIVEAARARAPAIDIAVLYISDHGESLGERNIYLHGLPPMLAPSEQTHVPMLAWLPAQTQDRLKLPISCLASVAGQKYSHDNLFSTLLGFFGVATAAYRADLDVLAIARASHACGNAPQRLTLK</sequence>
<keyword evidence="4 11" id="KW-0808">Transferase</keyword>
<name>A0A5Q0LZZ1_VARPD</name>
<keyword evidence="2" id="KW-1003">Cell membrane</keyword>
<dbReference type="Gene3D" id="3.40.720.10">
    <property type="entry name" value="Alkaline Phosphatase, subunit A"/>
    <property type="match status" value="1"/>
</dbReference>
<dbReference type="InterPro" id="IPR000917">
    <property type="entry name" value="Sulfatase_N"/>
</dbReference>
<evidence type="ECO:0000259" key="9">
    <source>
        <dbReference type="Pfam" id="PF00884"/>
    </source>
</evidence>
<dbReference type="Proteomes" id="UP000326780">
    <property type="component" value="Chromosome"/>
</dbReference>
<evidence type="ECO:0000256" key="6">
    <source>
        <dbReference type="ARBA" id="ARBA00022989"/>
    </source>
</evidence>
<comment type="subcellular location">
    <subcellularLocation>
        <location evidence="1">Cell inner membrane</location>
        <topology evidence="1">Multi-pass membrane protein</topology>
    </subcellularLocation>
</comment>
<dbReference type="InterPro" id="IPR058130">
    <property type="entry name" value="PEA_transf_C"/>
</dbReference>
<dbReference type="SUPFAM" id="SSF53649">
    <property type="entry name" value="Alkaline phosphatase-like"/>
    <property type="match status" value="1"/>
</dbReference>
<evidence type="ECO:0000256" key="1">
    <source>
        <dbReference type="ARBA" id="ARBA00004429"/>
    </source>
</evidence>
<feature type="transmembrane region" description="Helical" evidence="8">
    <location>
        <begin position="175"/>
        <end position="197"/>
    </location>
</feature>
<dbReference type="NCBIfam" id="NF028537">
    <property type="entry name" value="P_eth_NH2_trans"/>
    <property type="match status" value="1"/>
</dbReference>
<evidence type="ECO:0000256" key="4">
    <source>
        <dbReference type="ARBA" id="ARBA00022679"/>
    </source>
</evidence>
<evidence type="ECO:0000259" key="10">
    <source>
        <dbReference type="Pfam" id="PF08019"/>
    </source>
</evidence>
<dbReference type="AlphaFoldDB" id="A0A5Q0LZZ1"/>
<feature type="transmembrane region" description="Helical" evidence="8">
    <location>
        <begin position="62"/>
        <end position="83"/>
    </location>
</feature>
<evidence type="ECO:0000256" key="7">
    <source>
        <dbReference type="ARBA" id="ARBA00023136"/>
    </source>
</evidence>
<organism evidence="11 12">
    <name type="scientific">Variovorax paradoxus</name>
    <dbReference type="NCBI Taxonomy" id="34073"/>
    <lineage>
        <taxon>Bacteria</taxon>
        <taxon>Pseudomonadati</taxon>
        <taxon>Pseudomonadota</taxon>
        <taxon>Betaproteobacteria</taxon>
        <taxon>Burkholderiales</taxon>
        <taxon>Comamonadaceae</taxon>
        <taxon>Variovorax</taxon>
    </lineage>
</organism>
<dbReference type="PANTHER" id="PTHR30443:SF0">
    <property type="entry name" value="PHOSPHOETHANOLAMINE TRANSFERASE EPTA"/>
    <property type="match status" value="1"/>
</dbReference>
<dbReference type="Pfam" id="PF08019">
    <property type="entry name" value="EptA_B_N"/>
    <property type="match status" value="1"/>
</dbReference>
<keyword evidence="3" id="KW-0997">Cell inner membrane</keyword>
<dbReference type="EMBL" id="CP045644">
    <property type="protein sequence ID" value="QFZ81894.1"/>
    <property type="molecule type" value="Genomic_DNA"/>
</dbReference>
<proteinExistence type="predicted"/>
<dbReference type="GO" id="GO:0009244">
    <property type="term" value="P:lipopolysaccharide core region biosynthetic process"/>
    <property type="evidence" value="ECO:0007669"/>
    <property type="project" value="TreeGrafter"/>
</dbReference>
<reference evidence="11 12" key="1">
    <citation type="submission" date="2019-10" db="EMBL/GenBank/DDBJ databases">
        <title>Complete genome sequence of Variovorax paradoxus 5C-2.</title>
        <authorList>
            <person name="Gogoleva N.E."/>
            <person name="Balkin A.S."/>
        </authorList>
    </citation>
    <scope>NUCLEOTIDE SEQUENCE [LARGE SCALE GENOMIC DNA]</scope>
    <source>
        <strain evidence="11 12">5C-2</strain>
    </source>
</reference>
<dbReference type="InterPro" id="IPR040423">
    <property type="entry name" value="PEA_transferase"/>
</dbReference>
<dbReference type="Pfam" id="PF00884">
    <property type="entry name" value="Sulfatase"/>
    <property type="match status" value="1"/>
</dbReference>
<feature type="domain" description="Sulfatase N-terminal" evidence="9">
    <location>
        <begin position="254"/>
        <end position="541"/>
    </location>
</feature>
<feature type="transmembrane region" description="Helical" evidence="8">
    <location>
        <begin position="95"/>
        <end position="118"/>
    </location>
</feature>
<evidence type="ECO:0000313" key="11">
    <source>
        <dbReference type="EMBL" id="QFZ81894.1"/>
    </source>
</evidence>
<evidence type="ECO:0000313" key="12">
    <source>
        <dbReference type="Proteomes" id="UP000326780"/>
    </source>
</evidence>
<feature type="domain" description="Phosphoethanolamine transferase N-terminal" evidence="10">
    <location>
        <begin position="77"/>
        <end position="225"/>
    </location>
</feature>
<evidence type="ECO:0000256" key="3">
    <source>
        <dbReference type="ARBA" id="ARBA00022519"/>
    </source>
</evidence>
<protein>
    <submittedName>
        <fullName evidence="11">Phosphoethanolamine--lipid A transferase</fullName>
    </submittedName>
</protein>
<evidence type="ECO:0000256" key="2">
    <source>
        <dbReference type="ARBA" id="ARBA00022475"/>
    </source>
</evidence>
<dbReference type="GO" id="GO:0005886">
    <property type="term" value="C:plasma membrane"/>
    <property type="evidence" value="ECO:0007669"/>
    <property type="project" value="UniProtKB-SubCell"/>
</dbReference>
<dbReference type="CDD" id="cd16017">
    <property type="entry name" value="LptA"/>
    <property type="match status" value="1"/>
</dbReference>
<dbReference type="InterPro" id="IPR012549">
    <property type="entry name" value="EptA-like_N"/>
</dbReference>
<dbReference type="PANTHER" id="PTHR30443">
    <property type="entry name" value="INNER MEMBRANE PROTEIN"/>
    <property type="match status" value="1"/>
</dbReference>
<accession>A0A5Q0LZZ1</accession>
<keyword evidence="5 8" id="KW-0812">Transmembrane</keyword>